<gene>
    <name evidence="3" type="ORF">CCACVL1_12481</name>
</gene>
<evidence type="ECO:0000256" key="1">
    <source>
        <dbReference type="SAM" id="MobiDB-lite"/>
    </source>
</evidence>
<dbReference type="SUPFAM" id="SSF53098">
    <property type="entry name" value="Ribonuclease H-like"/>
    <property type="match status" value="1"/>
</dbReference>
<dbReference type="Gramene" id="OMO81305">
    <property type="protein sequence ID" value="OMO81305"/>
    <property type="gene ID" value="CCACVL1_12481"/>
</dbReference>
<dbReference type="CDD" id="cd06222">
    <property type="entry name" value="RNase_H_like"/>
    <property type="match status" value="1"/>
</dbReference>
<keyword evidence="3" id="KW-0548">Nucleotidyltransferase</keyword>
<dbReference type="InterPro" id="IPR040256">
    <property type="entry name" value="At4g02000-like"/>
</dbReference>
<evidence type="ECO:0000259" key="2">
    <source>
        <dbReference type="PROSITE" id="PS50879"/>
    </source>
</evidence>
<dbReference type="STRING" id="210143.A0A1R3IFI1"/>
<dbReference type="GO" id="GO:0003676">
    <property type="term" value="F:nucleic acid binding"/>
    <property type="evidence" value="ECO:0007669"/>
    <property type="project" value="InterPro"/>
</dbReference>
<keyword evidence="3" id="KW-0808">Transferase</keyword>
<evidence type="ECO:0000313" key="3">
    <source>
        <dbReference type="EMBL" id="OMO81305.1"/>
    </source>
</evidence>
<dbReference type="InterPro" id="IPR025558">
    <property type="entry name" value="DUF4283"/>
</dbReference>
<dbReference type="GO" id="GO:0004523">
    <property type="term" value="F:RNA-DNA hybrid ribonuclease activity"/>
    <property type="evidence" value="ECO:0007669"/>
    <property type="project" value="InterPro"/>
</dbReference>
<comment type="caution">
    <text evidence="3">The sequence shown here is derived from an EMBL/GenBank/DDBJ whole genome shotgun (WGS) entry which is preliminary data.</text>
</comment>
<dbReference type="EMBL" id="AWWV01010188">
    <property type="protein sequence ID" value="OMO81305.1"/>
    <property type="molecule type" value="Genomic_DNA"/>
</dbReference>
<dbReference type="OrthoDB" id="1748430at2759"/>
<organism evidence="3 4">
    <name type="scientific">Corchorus capsularis</name>
    <name type="common">Jute</name>
    <dbReference type="NCBI Taxonomy" id="210143"/>
    <lineage>
        <taxon>Eukaryota</taxon>
        <taxon>Viridiplantae</taxon>
        <taxon>Streptophyta</taxon>
        <taxon>Embryophyta</taxon>
        <taxon>Tracheophyta</taxon>
        <taxon>Spermatophyta</taxon>
        <taxon>Magnoliopsida</taxon>
        <taxon>eudicotyledons</taxon>
        <taxon>Gunneridae</taxon>
        <taxon>Pentapetalae</taxon>
        <taxon>rosids</taxon>
        <taxon>malvids</taxon>
        <taxon>Malvales</taxon>
        <taxon>Malvaceae</taxon>
        <taxon>Grewioideae</taxon>
        <taxon>Apeibeae</taxon>
        <taxon>Corchorus</taxon>
    </lineage>
</organism>
<dbReference type="InterPro" id="IPR044730">
    <property type="entry name" value="RNase_H-like_dom_plant"/>
</dbReference>
<dbReference type="InterPro" id="IPR012337">
    <property type="entry name" value="RNaseH-like_sf"/>
</dbReference>
<dbReference type="Pfam" id="PF13966">
    <property type="entry name" value="zf-RVT"/>
    <property type="match status" value="1"/>
</dbReference>
<dbReference type="PANTHER" id="PTHR31286">
    <property type="entry name" value="GLYCINE-RICH CELL WALL STRUCTURAL PROTEIN 1.8-LIKE"/>
    <property type="match status" value="1"/>
</dbReference>
<reference evidence="3 4" key="1">
    <citation type="submission" date="2013-09" db="EMBL/GenBank/DDBJ databases">
        <title>Corchorus capsularis genome sequencing.</title>
        <authorList>
            <person name="Alam M."/>
            <person name="Haque M.S."/>
            <person name="Islam M.S."/>
            <person name="Emdad E.M."/>
            <person name="Islam M.M."/>
            <person name="Ahmed B."/>
            <person name="Halim A."/>
            <person name="Hossen Q.M.M."/>
            <person name="Hossain M.Z."/>
            <person name="Ahmed R."/>
            <person name="Khan M.M."/>
            <person name="Islam R."/>
            <person name="Rashid M.M."/>
            <person name="Khan S.A."/>
            <person name="Rahman M.S."/>
            <person name="Alam M."/>
        </authorList>
    </citation>
    <scope>NUCLEOTIDE SEQUENCE [LARGE SCALE GENOMIC DNA]</scope>
    <source>
        <strain evidence="4">cv. CVL-1</strain>
        <tissue evidence="3">Whole seedling</tissue>
    </source>
</reference>
<dbReference type="PANTHER" id="PTHR31286:SF99">
    <property type="entry name" value="DUF4283 DOMAIN-CONTAINING PROTEIN"/>
    <property type="match status" value="1"/>
</dbReference>
<dbReference type="GO" id="GO:0003964">
    <property type="term" value="F:RNA-directed DNA polymerase activity"/>
    <property type="evidence" value="ECO:0007669"/>
    <property type="project" value="UniProtKB-KW"/>
</dbReference>
<proteinExistence type="predicted"/>
<accession>A0A1R3IFI1</accession>
<dbReference type="InterPro" id="IPR002156">
    <property type="entry name" value="RNaseH_domain"/>
</dbReference>
<keyword evidence="3" id="KW-0695">RNA-directed DNA polymerase</keyword>
<dbReference type="InterPro" id="IPR036691">
    <property type="entry name" value="Endo/exonu/phosph_ase_sf"/>
</dbReference>
<dbReference type="SUPFAM" id="SSF56219">
    <property type="entry name" value="DNase I-like"/>
    <property type="match status" value="1"/>
</dbReference>
<dbReference type="InterPro" id="IPR026960">
    <property type="entry name" value="RVT-Znf"/>
</dbReference>
<dbReference type="Gene3D" id="3.60.10.10">
    <property type="entry name" value="Endonuclease/exonuclease/phosphatase"/>
    <property type="match status" value="1"/>
</dbReference>
<sequence>MTTPVEEVLKQSFRDKVRGVSRAKTFDEEDRFGALDMNDGLIEISTKDSWPAIRTTPKLREFLHKKWRNCLIVKLLGRNIGFKTLENKVMGLWKPMGDLELIELGEGYFIAKFYLEDDMKFALEEGPWVIFGHYLTVSRWRPDFRPSEAAIHTTAAWIRFPELPVEFYDERFLLALGNTVGKEIKVDRNTHFASRGKFARVCVEVDLTKPLVPKVYVDDRWTRVEYEGLPLICFQCGYVGHRNCKIDVVSAETVNVPGETGNGEKPAKGDTTAVVEAHVQVEGSVMDGVEAPRDKAVESAYGPWMVAQPRRQRGPTKKMADPTWKQHGTNDGNTGSRFAALANLQESENGAPITGSGSKSTSNFVKESRPIISGSTSRYKVHGSTGRPRQEPKSSGVLAPKNLVHEEVGAIPAFLNKFSEKSREVMKENSLSVVDTDSNLMVIDESLLREEEAVGVIKAGNQQTFPSLSSDHRTRDPLTLNHLRGAGSKAFRRNSREFLWLYRPHIFIVVEPRISGDRANRVAKRLGFSDYHIVDPVGFSGGLWICWDSQYVQLEILFSSTQVIHVIVRVGDEQEWLLSAVYASPVLAVRRKLWEAMEEFTSVVRIPRMMIGDFNDISTSAEKFGGADVTINRCMRFNSMVANCGLSDLGFQGPSYTWTNRRKKGQRIHERLDRALASAEWRLLFPEAIVKHLPRFYSDHCPILVQCKEEIPIDSSKKPFRFQAMWLTHKEGPDYIANCWGNAEGDLMAKSASLVEALKTWNKEVFGNIFERKKELRARVLGVQKALARSASPRLIDLEQELVSEYNKILEQEELLWFQKSRVQWYKEGEKNTKLFHLSTVCRRRRNKISMLKNDDGEWVLTPASLKAMVSAYYVSLFSVDNALSLARLDVVCPVLPTDRIQSLDNGITITEVKQALFQMKPWKAPGNDGFHAVLWNGEKLNSFQPQRGLRQGDPLSPYLFVLCMERLGHLIDREAIKIKEALDEFCMASGAKISFDKSKIFVSPKAQGGNRRMSSLLGIPSTDDLGKYLGVPLIHGRVTKATFKDVVEKSLGRFLKAKYRVGEDIWNFIEDRQHGSQTWSYTWRSLIKACTLLSNGLKWRIGNGSRVKFWADPWLLSTPLRDVVDHSCYAGSSGVLVLDYMTDGGGWNMEKIFLELPMELALKVIGYPLPNVSSPQDRKIWKFSPNGIFTTKSAYQSLIEDDMVPLGGDWSWFWKIPLPARWLHFIWLVRRGRLLTNSLRATWGMGNDPKCHLCGLEEESLVHILRDCPTSRKVWDYFGKPLNSDSLMQWLDDNLALRTLHDRVEWRIIFGVTLWRIWTRRCGFVMNEGDVSLDESSLTANIMVTAGEVMKSLVNHKPLLSQDLQVRWVPPEDAVVKLNTDGAAKGNPGVAGAGGVIRSAVGSWLMGFKLHLGVCSNVEAELQAIRQGLLVAWNCSYRDIICETDALIAIDLIKNGDAKFHPLGYLLIDIRQLLHREWRCKLQHTYREGNFCADWLANAACELDDNFELLPAPPDEVKSILNADTTGVFYPRGYCYK</sequence>
<feature type="domain" description="RNase H type-1" evidence="2">
    <location>
        <begin position="1373"/>
        <end position="1503"/>
    </location>
</feature>
<dbReference type="Proteomes" id="UP000188268">
    <property type="component" value="Unassembled WGS sequence"/>
</dbReference>
<dbReference type="Pfam" id="PF14111">
    <property type="entry name" value="DUF4283"/>
    <property type="match status" value="1"/>
</dbReference>
<feature type="region of interest" description="Disordered" evidence="1">
    <location>
        <begin position="374"/>
        <end position="396"/>
    </location>
</feature>
<protein>
    <submittedName>
        <fullName evidence="3">Reverse transcriptase</fullName>
    </submittedName>
</protein>
<keyword evidence="4" id="KW-1185">Reference proteome</keyword>
<dbReference type="Pfam" id="PF13456">
    <property type="entry name" value="RVT_3"/>
    <property type="match status" value="1"/>
</dbReference>
<dbReference type="PROSITE" id="PS50879">
    <property type="entry name" value="RNASE_H_1"/>
    <property type="match status" value="1"/>
</dbReference>
<dbReference type="Gene3D" id="3.30.420.10">
    <property type="entry name" value="Ribonuclease H-like superfamily/Ribonuclease H"/>
    <property type="match status" value="1"/>
</dbReference>
<dbReference type="InterPro" id="IPR036397">
    <property type="entry name" value="RNaseH_sf"/>
</dbReference>
<name>A0A1R3IFI1_COCAP</name>
<feature type="region of interest" description="Disordered" evidence="1">
    <location>
        <begin position="310"/>
        <end position="333"/>
    </location>
</feature>
<evidence type="ECO:0000313" key="4">
    <source>
        <dbReference type="Proteomes" id="UP000188268"/>
    </source>
</evidence>